<name>A0AAX4QG47_9CAUD</name>
<evidence type="ECO:0000313" key="2">
    <source>
        <dbReference type="Proteomes" id="UP001459105"/>
    </source>
</evidence>
<organism evidence="1 2">
    <name type="scientific">Microcystis phage Mvi-JY20</name>
    <dbReference type="NCBI Taxonomy" id="3128146"/>
    <lineage>
        <taxon>Viruses</taxon>
        <taxon>Duplodnaviria</taxon>
        <taxon>Heunggongvirae</taxon>
        <taxon>Uroviricota</taxon>
        <taxon>Caudoviricetes</taxon>
    </lineage>
</organism>
<dbReference type="EMBL" id="PP438412">
    <property type="protein sequence ID" value="XAI95472.1"/>
    <property type="molecule type" value="Genomic_DNA"/>
</dbReference>
<dbReference type="Proteomes" id="UP001459105">
    <property type="component" value="Segment"/>
</dbReference>
<proteinExistence type="predicted"/>
<reference evidence="1" key="1">
    <citation type="submission" date="2024-03" db="EMBL/GenBank/DDBJ databases">
        <authorList>
            <person name="Lin W."/>
            <person name="Li D."/>
            <person name="Tong Y."/>
        </authorList>
    </citation>
    <scope>NUCLEOTIDE SEQUENCE</scope>
</reference>
<accession>A0AAX4QG47</accession>
<sequence length="90" mass="9957">MAKQLYSIAVTITGATSVIVEADSVEEARKIYEEEYEGASCGLCNHCSSLAYDLTLGELDADNVDDQIMAIDMADPREVENANRRLLLWK</sequence>
<protein>
    <submittedName>
        <fullName evidence="1">Uncharacterized protein</fullName>
    </submittedName>
</protein>
<evidence type="ECO:0000313" key="1">
    <source>
        <dbReference type="EMBL" id="XAI95472.1"/>
    </source>
</evidence>